<dbReference type="EMBL" id="MTJN01000002">
    <property type="protein sequence ID" value="OOV05965.1"/>
    <property type="molecule type" value="Genomic_DNA"/>
</dbReference>
<dbReference type="RefSeq" id="WP_078363744.1">
    <property type="nucleotide sequence ID" value="NZ_MTJN01000002.1"/>
</dbReference>
<keyword evidence="3 6" id="KW-0812">Transmembrane</keyword>
<evidence type="ECO:0000256" key="5">
    <source>
        <dbReference type="ARBA" id="ARBA00023136"/>
    </source>
</evidence>
<feature type="transmembrane region" description="Helical" evidence="6">
    <location>
        <begin position="155"/>
        <end position="174"/>
    </location>
</feature>
<evidence type="ECO:0000256" key="3">
    <source>
        <dbReference type="ARBA" id="ARBA00022692"/>
    </source>
</evidence>
<comment type="subcellular location">
    <subcellularLocation>
        <location evidence="1">Membrane</location>
        <topology evidence="1">Multi-pass membrane protein</topology>
    </subcellularLocation>
</comment>
<dbReference type="STRING" id="28066.RF819_03865"/>
<feature type="transmembrane region" description="Helical" evidence="6">
    <location>
        <begin position="128"/>
        <end position="149"/>
    </location>
</feature>
<keyword evidence="4 6" id="KW-1133">Transmembrane helix</keyword>
<evidence type="ECO:0000256" key="4">
    <source>
        <dbReference type="ARBA" id="ARBA00022989"/>
    </source>
</evidence>
<feature type="transmembrane region" description="Helical" evidence="6">
    <location>
        <begin position="242"/>
        <end position="266"/>
    </location>
</feature>
<keyword evidence="9" id="KW-1185">Reference proteome</keyword>
<evidence type="ECO:0000259" key="7">
    <source>
        <dbReference type="Pfam" id="PF00892"/>
    </source>
</evidence>
<evidence type="ECO:0000256" key="1">
    <source>
        <dbReference type="ARBA" id="ARBA00004141"/>
    </source>
</evidence>
<dbReference type="InterPro" id="IPR037185">
    <property type="entry name" value="EmrE-like"/>
</dbReference>
<proteinExistence type="inferred from homology"/>
<dbReference type="GO" id="GO:0016020">
    <property type="term" value="C:membrane"/>
    <property type="evidence" value="ECO:0007669"/>
    <property type="project" value="UniProtKB-SubCell"/>
</dbReference>
<protein>
    <recommendedName>
        <fullName evidence="7">EamA domain-containing protein</fullName>
    </recommendedName>
</protein>
<dbReference type="InterPro" id="IPR000620">
    <property type="entry name" value="EamA_dom"/>
</dbReference>
<evidence type="ECO:0000313" key="8">
    <source>
        <dbReference type="EMBL" id="OOV05965.1"/>
    </source>
</evidence>
<dbReference type="PANTHER" id="PTHR32322:SF2">
    <property type="entry name" value="EAMA DOMAIN-CONTAINING PROTEIN"/>
    <property type="match status" value="1"/>
</dbReference>
<feature type="transmembrane region" description="Helical" evidence="6">
    <location>
        <begin position="35"/>
        <end position="59"/>
    </location>
</feature>
<accession>A0A1T1APM4</accession>
<sequence>MKHPTLIGIAMALCAAALWGTTGTAQTFVSAQASPYWIGALRLAIGSVFFAACLLVGRAGHFAGGQGLRTVWRWALLAGTAVAIYNLSFFAGVKATGVAVGTGVAIGSGPVWVGLLEALFNRQAPRPVWWLGTALAVAGISFMMMAGGADAQVNVAGLGLCLLAGLSYASYTIVSKHLVGLTTPTMATFLVFSVAAVMAVPVAALVSPPWVNSAATWWMVTYLGVVVTGVAYLLFSHALRRVSAATCVTLTLAEPVTAFVLAIVVVGEQPGTLAYGGLALVLLGLLCVVWGETRPQAAGSLP</sequence>
<evidence type="ECO:0000313" key="9">
    <source>
        <dbReference type="Proteomes" id="UP000190750"/>
    </source>
</evidence>
<keyword evidence="5 6" id="KW-0472">Membrane</keyword>
<evidence type="ECO:0000256" key="2">
    <source>
        <dbReference type="ARBA" id="ARBA00007362"/>
    </source>
</evidence>
<evidence type="ECO:0000256" key="6">
    <source>
        <dbReference type="SAM" id="Phobius"/>
    </source>
</evidence>
<dbReference type="OrthoDB" id="9787117at2"/>
<feature type="transmembrane region" description="Helical" evidence="6">
    <location>
        <begin position="71"/>
        <end position="91"/>
    </location>
</feature>
<feature type="domain" description="EamA" evidence="7">
    <location>
        <begin position="7"/>
        <end position="144"/>
    </location>
</feature>
<comment type="caution">
    <text evidence="8">The sequence shown here is derived from an EMBL/GenBank/DDBJ whole genome shotgun (WGS) entry which is preliminary data.</text>
</comment>
<feature type="transmembrane region" description="Helical" evidence="6">
    <location>
        <begin position="186"/>
        <end position="211"/>
    </location>
</feature>
<gene>
    <name evidence="8" type="ORF">RF819_03865</name>
</gene>
<feature type="transmembrane region" description="Helical" evidence="6">
    <location>
        <begin position="217"/>
        <end position="235"/>
    </location>
</feature>
<dbReference type="SUPFAM" id="SSF103481">
    <property type="entry name" value="Multidrug resistance efflux transporter EmrE"/>
    <property type="match status" value="2"/>
</dbReference>
<dbReference type="InterPro" id="IPR050638">
    <property type="entry name" value="AA-Vitamin_Transporters"/>
</dbReference>
<reference evidence="8 9" key="1">
    <citation type="submission" date="2017-01" db="EMBL/GenBank/DDBJ databases">
        <title>Genome sequencing of Rhodoferax fermentans JCM 7819.</title>
        <authorList>
            <person name="Kim Y.J."/>
            <person name="Farh M.E.-A."/>
            <person name="Yang D.-C."/>
        </authorList>
    </citation>
    <scope>NUCLEOTIDE SEQUENCE [LARGE SCALE GENOMIC DNA]</scope>
    <source>
        <strain evidence="8 9">JCM 7819</strain>
    </source>
</reference>
<dbReference type="AlphaFoldDB" id="A0A1T1APM4"/>
<dbReference type="Pfam" id="PF00892">
    <property type="entry name" value="EamA"/>
    <property type="match status" value="2"/>
</dbReference>
<organism evidence="8 9">
    <name type="scientific">Rhodoferax fermentans</name>
    <dbReference type="NCBI Taxonomy" id="28066"/>
    <lineage>
        <taxon>Bacteria</taxon>
        <taxon>Pseudomonadati</taxon>
        <taxon>Pseudomonadota</taxon>
        <taxon>Betaproteobacteria</taxon>
        <taxon>Burkholderiales</taxon>
        <taxon>Comamonadaceae</taxon>
        <taxon>Rhodoferax</taxon>
    </lineage>
</organism>
<comment type="similarity">
    <text evidence="2">Belongs to the EamA transporter family.</text>
</comment>
<feature type="transmembrane region" description="Helical" evidence="6">
    <location>
        <begin position="272"/>
        <end position="291"/>
    </location>
</feature>
<name>A0A1T1APM4_RHOFE</name>
<dbReference type="Proteomes" id="UP000190750">
    <property type="component" value="Unassembled WGS sequence"/>
</dbReference>
<dbReference type="PANTHER" id="PTHR32322">
    <property type="entry name" value="INNER MEMBRANE TRANSPORTER"/>
    <property type="match status" value="1"/>
</dbReference>
<feature type="transmembrane region" description="Helical" evidence="6">
    <location>
        <begin position="97"/>
        <end position="116"/>
    </location>
</feature>
<feature type="domain" description="EamA" evidence="7">
    <location>
        <begin position="157"/>
        <end position="289"/>
    </location>
</feature>